<evidence type="ECO:0000313" key="2">
    <source>
        <dbReference type="Proteomes" id="UP000807353"/>
    </source>
</evidence>
<dbReference type="OrthoDB" id="2559662at2759"/>
<evidence type="ECO:0000313" key="1">
    <source>
        <dbReference type="EMBL" id="KAF9462281.1"/>
    </source>
</evidence>
<dbReference type="Gene3D" id="3.40.50.11350">
    <property type="match status" value="1"/>
</dbReference>
<dbReference type="EMBL" id="MU150273">
    <property type="protein sequence ID" value="KAF9462281.1"/>
    <property type="molecule type" value="Genomic_DNA"/>
</dbReference>
<proteinExistence type="predicted"/>
<evidence type="ECO:0008006" key="3">
    <source>
        <dbReference type="Google" id="ProtNLM"/>
    </source>
</evidence>
<dbReference type="AlphaFoldDB" id="A0A9P5Y5Z8"/>
<accession>A0A9P5Y5Z8</accession>
<reference evidence="1" key="1">
    <citation type="submission" date="2020-11" db="EMBL/GenBank/DDBJ databases">
        <authorList>
            <consortium name="DOE Joint Genome Institute"/>
            <person name="Ahrendt S."/>
            <person name="Riley R."/>
            <person name="Andreopoulos W."/>
            <person name="Labutti K."/>
            <person name="Pangilinan J."/>
            <person name="Ruiz-Duenas F.J."/>
            <person name="Barrasa J.M."/>
            <person name="Sanchez-Garcia M."/>
            <person name="Camarero S."/>
            <person name="Miyauchi S."/>
            <person name="Serrano A."/>
            <person name="Linde D."/>
            <person name="Babiker R."/>
            <person name="Drula E."/>
            <person name="Ayuso-Fernandez I."/>
            <person name="Pacheco R."/>
            <person name="Padilla G."/>
            <person name="Ferreira P."/>
            <person name="Barriuso J."/>
            <person name="Kellner H."/>
            <person name="Castanera R."/>
            <person name="Alfaro M."/>
            <person name="Ramirez L."/>
            <person name="Pisabarro A.G."/>
            <person name="Kuo A."/>
            <person name="Tritt A."/>
            <person name="Lipzen A."/>
            <person name="He G."/>
            <person name="Yan M."/>
            <person name="Ng V."/>
            <person name="Cullen D."/>
            <person name="Martin F."/>
            <person name="Rosso M.-N."/>
            <person name="Henrissat B."/>
            <person name="Hibbett D."/>
            <person name="Martinez A.T."/>
            <person name="Grigoriev I.V."/>
        </authorList>
    </citation>
    <scope>NUCLEOTIDE SEQUENCE</scope>
    <source>
        <strain evidence="1">CBS 247.69</strain>
    </source>
</reference>
<name>A0A9P5Y5Z8_9AGAR</name>
<organism evidence="1 2">
    <name type="scientific">Collybia nuda</name>
    <dbReference type="NCBI Taxonomy" id="64659"/>
    <lineage>
        <taxon>Eukaryota</taxon>
        <taxon>Fungi</taxon>
        <taxon>Dikarya</taxon>
        <taxon>Basidiomycota</taxon>
        <taxon>Agaricomycotina</taxon>
        <taxon>Agaricomycetes</taxon>
        <taxon>Agaricomycetidae</taxon>
        <taxon>Agaricales</taxon>
        <taxon>Tricholomatineae</taxon>
        <taxon>Clitocybaceae</taxon>
        <taxon>Collybia</taxon>
    </lineage>
</organism>
<comment type="caution">
    <text evidence="1">The sequence shown here is derived from an EMBL/GenBank/DDBJ whole genome shotgun (WGS) entry which is preliminary data.</text>
</comment>
<protein>
    <recommendedName>
        <fullName evidence="3">O-fucosyltransferase family protein</fullName>
    </recommendedName>
</protein>
<sequence length="408" mass="46475">MRSYTRWRLLRPLLAFVLSVSLLISYIYLKSRPSYELYKSLSEYELEQSRKLVRNSRQNKYVLFKQLQGAGFNNQAQEILLFHHLALLTSRVYVYQPLIWRPRGENSMVPLSAFLEGVTRESVSAAVFDEACPPEDIKHVQVHVNNGARWEYVKKILNGPEKCIIVDQWILTWDYLASQAIHDIWPSFKNYLSNHFHWSKSIQAIADRASSALNLRPHATSSFGDPYIALHLRRGDFENHCHGLADDRIGFTTWATLPTLQSSILAPALDSTNGTSIFEHCYPTLERIISAIDTYARAKPHLRTIHILHDGAWDHPLVYVQHFKLESALKDAVRARTAGWINGPMRRVTHSGKVPVKWGEADWAVTVDVELARRAEVFIGNGFSSLSTQVVALRLGADGGRTEDITFL</sequence>
<keyword evidence="2" id="KW-1185">Reference proteome</keyword>
<dbReference type="Proteomes" id="UP000807353">
    <property type="component" value="Unassembled WGS sequence"/>
</dbReference>
<gene>
    <name evidence="1" type="ORF">BDZ94DRAFT_1219994</name>
</gene>
<dbReference type="CDD" id="cd11296">
    <property type="entry name" value="O-FucT_like"/>
    <property type="match status" value="1"/>
</dbReference>